<reference evidence="2" key="1">
    <citation type="journal article" date="2019" name="Int. J. Syst. Evol. Microbiol.">
        <title>The Global Catalogue of Microorganisms (GCM) 10K type strain sequencing project: providing services to taxonomists for standard genome sequencing and annotation.</title>
        <authorList>
            <consortium name="The Broad Institute Genomics Platform"/>
            <consortium name="The Broad Institute Genome Sequencing Center for Infectious Disease"/>
            <person name="Wu L."/>
            <person name="Ma J."/>
        </authorList>
    </citation>
    <scope>NUCLEOTIDE SEQUENCE [LARGE SCALE GENOMIC DNA]</scope>
    <source>
        <strain evidence="2">CCUG 50347</strain>
    </source>
</reference>
<gene>
    <name evidence="1" type="ORF">ACFPEL_00835</name>
</gene>
<dbReference type="Proteomes" id="UP001595909">
    <property type="component" value="Unassembled WGS sequence"/>
</dbReference>
<name>A0ABV9RBM8_9PSEU</name>
<organism evidence="1 2">
    <name type="scientific">Actinomycetospora chibensis</name>
    <dbReference type="NCBI Taxonomy" id="663606"/>
    <lineage>
        <taxon>Bacteria</taxon>
        <taxon>Bacillati</taxon>
        <taxon>Actinomycetota</taxon>
        <taxon>Actinomycetes</taxon>
        <taxon>Pseudonocardiales</taxon>
        <taxon>Pseudonocardiaceae</taxon>
        <taxon>Actinomycetospora</taxon>
    </lineage>
</organism>
<dbReference type="RefSeq" id="WP_274190308.1">
    <property type="nucleotide sequence ID" value="NZ_BAABHN010000002.1"/>
</dbReference>
<proteinExistence type="predicted"/>
<sequence>MTAPPAETGTATPRMAPWTASWVPEYATRCAEAVVHALDLLDGDDVETVPDPAGHGFTLTVLADPPPPVRALRWTPDTGWSVTGDAASRRAPRWSPLPVAADADPLELCEALA</sequence>
<protein>
    <recommendedName>
        <fullName evidence="3">DUF317 domain-containing protein</fullName>
    </recommendedName>
</protein>
<keyword evidence="2" id="KW-1185">Reference proteome</keyword>
<dbReference type="EMBL" id="JBHSIM010000002">
    <property type="protein sequence ID" value="MFC4830939.1"/>
    <property type="molecule type" value="Genomic_DNA"/>
</dbReference>
<comment type="caution">
    <text evidence="1">The sequence shown here is derived from an EMBL/GenBank/DDBJ whole genome shotgun (WGS) entry which is preliminary data.</text>
</comment>
<evidence type="ECO:0000313" key="2">
    <source>
        <dbReference type="Proteomes" id="UP001595909"/>
    </source>
</evidence>
<evidence type="ECO:0008006" key="3">
    <source>
        <dbReference type="Google" id="ProtNLM"/>
    </source>
</evidence>
<evidence type="ECO:0000313" key="1">
    <source>
        <dbReference type="EMBL" id="MFC4830939.1"/>
    </source>
</evidence>
<accession>A0ABV9RBM8</accession>